<evidence type="ECO:0000256" key="2">
    <source>
        <dbReference type="ARBA" id="ARBA00022450"/>
    </source>
</evidence>
<dbReference type="PROSITE" id="PS00455">
    <property type="entry name" value="AMP_BINDING"/>
    <property type="match status" value="2"/>
</dbReference>
<evidence type="ECO:0000313" key="6">
    <source>
        <dbReference type="EMBL" id="NRN70398.1"/>
    </source>
</evidence>
<dbReference type="InterPro" id="IPR042099">
    <property type="entry name" value="ANL_N_sf"/>
</dbReference>
<dbReference type="InterPro" id="IPR029058">
    <property type="entry name" value="AB_hydrolase_fold"/>
</dbReference>
<protein>
    <submittedName>
        <fullName evidence="6">Non-ribosomal peptide synthetase</fullName>
    </submittedName>
</protein>
<comment type="caution">
    <text evidence="6">The sequence shown here is derived from an EMBL/GenBank/DDBJ whole genome shotgun (WGS) entry which is preliminary data.</text>
</comment>
<dbReference type="RefSeq" id="WP_173141515.1">
    <property type="nucleotide sequence ID" value="NZ_CBCSGW010000034.1"/>
</dbReference>
<sequence length="2381" mass="257527">MTEILDSVALREQLLRQRLAGHTAQRADDGIRRVSRAGPLALSWEQRRMWILDQLRPGGGEYVSSIGLRLTGPLDRTALHTALNGIAANHEVLRTRYAVADNEPVALIDPPGAVPLRYTDLRHIAATDHDRTVADQVATDRRAVDLATGPVFLARLVAQPQGTHLLVLTTHHIASDEWSDGVVVRELWKRYAAAVAGVEPAIAGPVQYADFAAWQREQTSGKLDRQLGYWRERLAGVTPVALPTDRARPPIRDSSGDALPFTVPAPLADTLRALARQHRASPFMVLLAAFQVLLARYAGQADVTVGVPVACRDHSRLQDAVGLFLNTLVLRTDLSGDPTFAEAVDRVRGGALEAFAHQDLPFERLVKALDPARDPSANPLFATMFVWQDGTEAPVTAGGLTFENVPVGDTSAKVDLSVSITEQPDGSLRGAVVFATALFDRATAQRVADHYVRLLTAAAAAPHTRIGALDMLGDIERHRVLVECNDTAVAWPETTLPGMLAATALSTPDALAVVTDDSSLTYAELHTRANRLAHRLRGLGVGPETVVGVHLDRSSDHVAAVLAVWQAGGVYLPLDPELPTRRIEALAASCGTRLVITEQHLADLEDEPSFAPAIPGPHPDNAAYLIFTSGSSGEPKGVVVTHRGIVNRIRWMQDAYRLGADDRVLHKTPPGFDVSLWELLWPLTTGAMVVVARPGGHRDPRYLAETITAQSVTVTHFVPSMLRAFLTEPFDRLPSLRLLVCSGEALAPDLVAETHARIGCEVHNLYGPTEASIDVTAARCAPGEPVRIGRPVANTRAYIVDSRLRPVPASVPGELVLAGVQLARGYHAKPGSTAERFVPDPMSGSGERLYRTGDLARRHADGTIEYLGRLDRQVKINGHRVEPGEVEAALTAHPDVTTAAVTVHNGRLAACVTPAQADTTALREHLRGILPEPMVPVHWAAVDSLPLTATGKIDYDALPAPKLTVHSERVQPRDALERLIAEAVATAIDVDPGSVGVHDSFFALGGDSIRAIRVIGALRAADVELAVHDMFTHQTVAELAVLATCGGTPAATTAATSPVAPFAQLAEHDRALVPAEVVDAYPMAETQAGMVYEMLVADRAIYQNVSCYRVRDEKPFSLEVLRMAVRIMVERHEILRTCFDLSTYSEAMQLVYATAELPVGYDDLRGHTIERQEAAVRAYLVAQRTELFDVTVPSLVRYDVHQMDEGEWWLTHTECHAVLDGWSHTSVVAGLIALYRDLRDGRPPAPVPPPAVRFADFVAAERESLLSEVDREYWAGVVEGHDKLRIPQAWAGQPDDEPIVVRVAYPDLEPRLRALASSAGASMKSVLHAAHLKALSAVTGKQRFRTGLVANGRPEVAGADRVPGMYLNTVPFPADTDVPTWRDLVARVFATETELLPHRRYPMPAMLRELGTDGPLADVAFTYLDFHVLAGDSTVDLVDDFSPSEMPIITVAFPGHLTLDARPDRIDRARVELLGRTYRHVLEAMAADPAGNPRSIGLPPADREATLRHHTVRAHPTGSLVHQLVESHAAATPDAAAVIQDDRVVSYGELDREANQLAHHLIALGVGPESSVGLYLPKTPELVVAQLATLKAGGAFLPLDPDLPGARVRHMIADAAPKVVLTTRELRASTPAGETAVLTIDSLGTAEGMPDVPDVTVTTDTLAYVIYTSGSTGRPKGVAVPHGPLLDLRHVSREHVDVGPGDHVSQFASMSFDVSVWETVLALTNGATLVLPSPSAGPGDLGAQSGLITHMSLPPAMLGMLRPESFPRLRHLFSAGEALPGDEAARWSRHVRVTNAYGPTEATVYATLNHIDAITDDPWPPIGSPLDNVRAYVLDANGHPVPDGVRGELYLGGTGLARGYLNQPGLTADRFVPDPFGAVPGARMYRTGDVVSRMADGALRYHGRGDHQVKVRGFRIELGEVEQVLTAHPRVEAAAVTVHRPGTRDATLVAYTRPADGPSPAELREHLRARLPEHMVPTYYVALDRFPLTTAGKTDRAALPSPQGSRSAAATHVDPRNPLEQALAEAWADALHVERIGIHDDFFDLGGHSLAMMRVITRLRETQGLRLTFRSFLEKPTIAGLAGRLAAEPPAADGSAPSRALMWLRRTGSRAPLFCVHPGGGSAHWYQRLLPHLDAEIPLAAFEWPDLGSRTDLPSVRELAGRHYAELREARPHGPYRLFAWCGGSAIAAEMAGRLVAEGEQVTFFLLDPVLDASTRPQMHDHSAKVRRLEHLVNLIARVGDAADTPEHRAEIRELYRDVSTDIDEHVGMDLPERGVGAAWPRTVRIWRETMDAILRYPHRHFPGKLHLLAGDALADSTHIVSSGQCFAGYVARWEALSGEGVDVHRVPGDHGGVMKPSNVPSLCEVLNTVIAQAEAAEAVT</sequence>
<proteinExistence type="predicted"/>
<dbReference type="InterPro" id="IPR045851">
    <property type="entry name" value="AMP-bd_C_sf"/>
</dbReference>
<dbReference type="SUPFAM" id="SSF56801">
    <property type="entry name" value="Acetyl-CoA synthetase-like"/>
    <property type="match status" value="2"/>
</dbReference>
<dbReference type="InterPro" id="IPR006162">
    <property type="entry name" value="Ppantetheine_attach_site"/>
</dbReference>
<dbReference type="CDD" id="cd17646">
    <property type="entry name" value="A_NRPS_AB3403-like"/>
    <property type="match status" value="1"/>
</dbReference>
<dbReference type="Gene3D" id="1.10.1200.10">
    <property type="entry name" value="ACP-like"/>
    <property type="match status" value="2"/>
</dbReference>
<keyword evidence="7" id="KW-1185">Reference proteome</keyword>
<dbReference type="InterPro" id="IPR023213">
    <property type="entry name" value="CAT-like_dom_sf"/>
</dbReference>
<dbReference type="InterPro" id="IPR025110">
    <property type="entry name" value="AMP-bd_C"/>
</dbReference>
<dbReference type="InterPro" id="IPR020806">
    <property type="entry name" value="PKS_PP-bd"/>
</dbReference>
<gene>
    <name evidence="6" type="ORF">GC106_76630</name>
</gene>
<dbReference type="InterPro" id="IPR020845">
    <property type="entry name" value="AMP-binding_CS"/>
</dbReference>
<dbReference type="Proteomes" id="UP000763557">
    <property type="component" value="Unassembled WGS sequence"/>
</dbReference>
<evidence type="ECO:0000256" key="3">
    <source>
        <dbReference type="ARBA" id="ARBA00022553"/>
    </source>
</evidence>
<dbReference type="PROSITE" id="PS00012">
    <property type="entry name" value="PHOSPHOPANTETHEINE"/>
    <property type="match status" value="2"/>
</dbReference>
<dbReference type="SUPFAM" id="SSF47336">
    <property type="entry name" value="ACP-like"/>
    <property type="match status" value="2"/>
</dbReference>
<dbReference type="PANTHER" id="PTHR45527">
    <property type="entry name" value="NONRIBOSOMAL PEPTIDE SYNTHETASE"/>
    <property type="match status" value="1"/>
</dbReference>
<dbReference type="SMART" id="SM00823">
    <property type="entry name" value="PKS_PP"/>
    <property type="match status" value="2"/>
</dbReference>
<dbReference type="Gene3D" id="3.30.300.30">
    <property type="match status" value="2"/>
</dbReference>
<dbReference type="Pfam" id="PF13193">
    <property type="entry name" value="AMP-binding_C"/>
    <property type="match status" value="2"/>
</dbReference>
<dbReference type="InterPro" id="IPR001242">
    <property type="entry name" value="Condensation_dom"/>
</dbReference>
<organism evidence="6 7">
    <name type="scientific">Kibdelosporangium persicum</name>
    <dbReference type="NCBI Taxonomy" id="2698649"/>
    <lineage>
        <taxon>Bacteria</taxon>
        <taxon>Bacillati</taxon>
        <taxon>Actinomycetota</taxon>
        <taxon>Actinomycetes</taxon>
        <taxon>Pseudonocardiales</taxon>
        <taxon>Pseudonocardiaceae</taxon>
        <taxon>Kibdelosporangium</taxon>
    </lineage>
</organism>
<dbReference type="EMBL" id="JAAATY010000038">
    <property type="protein sequence ID" value="NRN70398.1"/>
    <property type="molecule type" value="Genomic_DNA"/>
</dbReference>
<dbReference type="CDD" id="cd05930">
    <property type="entry name" value="A_NRPS"/>
    <property type="match status" value="1"/>
</dbReference>
<dbReference type="Pfam" id="PF00668">
    <property type="entry name" value="Condensation"/>
    <property type="match status" value="2"/>
</dbReference>
<feature type="domain" description="Carrier" evidence="5">
    <location>
        <begin position="971"/>
        <end position="1047"/>
    </location>
</feature>
<dbReference type="InterPro" id="IPR009081">
    <property type="entry name" value="PP-bd_ACP"/>
</dbReference>
<dbReference type="InterPro" id="IPR010071">
    <property type="entry name" value="AA_adenyl_dom"/>
</dbReference>
<reference evidence="6 7" key="1">
    <citation type="submission" date="2020-01" db="EMBL/GenBank/DDBJ databases">
        <title>Kibdelosporangium persica a novel Actinomycetes from a hot desert in Iran.</title>
        <authorList>
            <person name="Safaei N."/>
            <person name="Zaburannyi N."/>
            <person name="Mueller R."/>
            <person name="Wink J."/>
        </authorList>
    </citation>
    <scope>NUCLEOTIDE SEQUENCE [LARGE SCALE GENOMIC DNA]</scope>
    <source>
        <strain evidence="6 7">4NS15</strain>
    </source>
</reference>
<accession>A0ABX2FGN6</accession>
<keyword evidence="3" id="KW-0597">Phosphoprotein</keyword>
<dbReference type="SUPFAM" id="SSF53474">
    <property type="entry name" value="alpha/beta-Hydrolases"/>
    <property type="match status" value="1"/>
</dbReference>
<dbReference type="Pfam" id="PF00975">
    <property type="entry name" value="Thioesterase"/>
    <property type="match status" value="1"/>
</dbReference>
<dbReference type="Gene3D" id="3.40.50.980">
    <property type="match status" value="2"/>
</dbReference>
<comment type="cofactor">
    <cofactor evidence="1">
        <name>pantetheine 4'-phosphate</name>
        <dbReference type="ChEBI" id="CHEBI:47942"/>
    </cofactor>
</comment>
<dbReference type="InterPro" id="IPR000873">
    <property type="entry name" value="AMP-dep_synth/lig_dom"/>
</dbReference>
<evidence type="ECO:0000256" key="4">
    <source>
        <dbReference type="SAM" id="MobiDB-lite"/>
    </source>
</evidence>
<dbReference type="Gene3D" id="3.40.50.12780">
    <property type="entry name" value="N-terminal domain of ligase-like"/>
    <property type="match status" value="1"/>
</dbReference>
<dbReference type="CDD" id="cd19531">
    <property type="entry name" value="LCL_NRPS-like"/>
    <property type="match status" value="1"/>
</dbReference>
<dbReference type="Gene3D" id="2.30.38.10">
    <property type="entry name" value="Luciferase, Domain 3"/>
    <property type="match status" value="1"/>
</dbReference>
<dbReference type="NCBIfam" id="TIGR01733">
    <property type="entry name" value="AA-adenyl-dom"/>
    <property type="match status" value="2"/>
</dbReference>
<evidence type="ECO:0000256" key="1">
    <source>
        <dbReference type="ARBA" id="ARBA00001957"/>
    </source>
</evidence>
<evidence type="ECO:0000259" key="5">
    <source>
        <dbReference type="PROSITE" id="PS50075"/>
    </source>
</evidence>
<dbReference type="InterPro" id="IPR036736">
    <property type="entry name" value="ACP-like_sf"/>
</dbReference>
<dbReference type="InterPro" id="IPR001031">
    <property type="entry name" value="Thioesterase"/>
</dbReference>
<dbReference type="SUPFAM" id="SSF52777">
    <property type="entry name" value="CoA-dependent acyltransferases"/>
    <property type="match status" value="4"/>
</dbReference>
<dbReference type="Pfam" id="PF00550">
    <property type="entry name" value="PP-binding"/>
    <property type="match status" value="2"/>
</dbReference>
<feature type="domain" description="Carrier" evidence="5">
    <location>
        <begin position="2014"/>
        <end position="2089"/>
    </location>
</feature>
<keyword evidence="2" id="KW-0596">Phosphopantetheine</keyword>
<dbReference type="Gene3D" id="3.30.559.10">
    <property type="entry name" value="Chloramphenicol acetyltransferase-like domain"/>
    <property type="match status" value="2"/>
</dbReference>
<dbReference type="Gene3D" id="3.30.559.30">
    <property type="entry name" value="Nonribosomal peptide synthetase, condensation domain"/>
    <property type="match status" value="2"/>
</dbReference>
<name>A0ABX2FGN6_9PSEU</name>
<evidence type="ECO:0000313" key="7">
    <source>
        <dbReference type="Proteomes" id="UP000763557"/>
    </source>
</evidence>
<feature type="region of interest" description="Disordered" evidence="4">
    <location>
        <begin position="1993"/>
        <end position="2013"/>
    </location>
</feature>
<dbReference type="PROSITE" id="PS50075">
    <property type="entry name" value="CARRIER"/>
    <property type="match status" value="2"/>
</dbReference>
<dbReference type="Pfam" id="PF00501">
    <property type="entry name" value="AMP-binding"/>
    <property type="match status" value="2"/>
</dbReference>
<dbReference type="Gene3D" id="3.40.50.1820">
    <property type="entry name" value="alpha/beta hydrolase"/>
    <property type="match status" value="1"/>
</dbReference>
<dbReference type="PANTHER" id="PTHR45527:SF1">
    <property type="entry name" value="FATTY ACID SYNTHASE"/>
    <property type="match status" value="1"/>
</dbReference>